<dbReference type="Proteomes" id="UP000092600">
    <property type="component" value="Unassembled WGS sequence"/>
</dbReference>
<dbReference type="GO" id="GO:0004672">
    <property type="term" value="F:protein kinase activity"/>
    <property type="evidence" value="ECO:0007669"/>
    <property type="project" value="InterPro"/>
</dbReference>
<comment type="subcellular location">
    <subcellularLocation>
        <location evidence="5">Endomembrane system</location>
        <topology evidence="5">Single-pass type I membrane protein</topology>
    </subcellularLocation>
</comment>
<dbReference type="Pfam" id="PF07714">
    <property type="entry name" value="PK_Tyr_Ser-Thr"/>
    <property type="match status" value="1"/>
</dbReference>
<keyword evidence="9" id="KW-0808">Transferase</keyword>
<feature type="chain" id="PRO_5008508490" evidence="7">
    <location>
        <begin position="24"/>
        <end position="530"/>
    </location>
</feature>
<proteinExistence type="predicted"/>
<dbReference type="InterPro" id="IPR001245">
    <property type="entry name" value="Ser-Thr/Tyr_kinase_cat_dom"/>
</dbReference>
<evidence type="ECO:0000256" key="7">
    <source>
        <dbReference type="SAM" id="SignalP"/>
    </source>
</evidence>
<evidence type="ECO:0000313" key="10">
    <source>
        <dbReference type="Proteomes" id="UP000092600"/>
    </source>
</evidence>
<evidence type="ECO:0000256" key="5">
    <source>
        <dbReference type="ARBA" id="ARBA00046288"/>
    </source>
</evidence>
<keyword evidence="9" id="KW-0675">Receptor</keyword>
<keyword evidence="4 6" id="KW-0472">Membrane</keyword>
<evidence type="ECO:0000313" key="9">
    <source>
        <dbReference type="EMBL" id="OAY81884.1"/>
    </source>
</evidence>
<evidence type="ECO:0000256" key="1">
    <source>
        <dbReference type="ARBA" id="ARBA00022692"/>
    </source>
</evidence>
<dbReference type="InterPro" id="IPR000719">
    <property type="entry name" value="Prot_kinase_dom"/>
</dbReference>
<dbReference type="GO" id="GO:0012505">
    <property type="term" value="C:endomembrane system"/>
    <property type="evidence" value="ECO:0007669"/>
    <property type="project" value="UniProtKB-SubCell"/>
</dbReference>
<evidence type="ECO:0000259" key="8">
    <source>
        <dbReference type="PROSITE" id="PS50011"/>
    </source>
</evidence>
<protein>
    <submittedName>
        <fullName evidence="9">Putative LRR receptor-like serine/threonine-protein kinase MRH1</fullName>
    </submittedName>
</protein>
<keyword evidence="3 6" id="KW-1133">Transmembrane helix</keyword>
<dbReference type="PANTHER" id="PTHR46084">
    <property type="entry name" value="PROTEIN MALE DISCOVERER 2"/>
    <property type="match status" value="1"/>
</dbReference>
<dbReference type="STRING" id="4615.A0A199VY05"/>
<evidence type="ECO:0000256" key="2">
    <source>
        <dbReference type="ARBA" id="ARBA00022729"/>
    </source>
</evidence>
<dbReference type="Gene3D" id="1.10.510.10">
    <property type="entry name" value="Transferase(Phosphotransferase) domain 1"/>
    <property type="match status" value="1"/>
</dbReference>
<name>A0A199VY05_ANACO</name>
<gene>
    <name evidence="9" type="ORF">ACMD2_06028</name>
</gene>
<evidence type="ECO:0000256" key="6">
    <source>
        <dbReference type="SAM" id="Phobius"/>
    </source>
</evidence>
<dbReference type="AlphaFoldDB" id="A0A199VY05"/>
<dbReference type="EMBL" id="LSRQ01000577">
    <property type="protein sequence ID" value="OAY81884.1"/>
    <property type="molecule type" value="Genomic_DNA"/>
</dbReference>
<feature type="transmembrane region" description="Helical" evidence="6">
    <location>
        <begin position="179"/>
        <end position="200"/>
    </location>
</feature>
<dbReference type="PROSITE" id="PS50011">
    <property type="entry name" value="PROTEIN_KINASE_DOM"/>
    <property type="match status" value="1"/>
</dbReference>
<keyword evidence="9" id="KW-0418">Kinase</keyword>
<evidence type="ECO:0000256" key="3">
    <source>
        <dbReference type="ARBA" id="ARBA00022989"/>
    </source>
</evidence>
<dbReference type="Gene3D" id="3.30.200.20">
    <property type="entry name" value="Phosphorylase Kinase, domain 1"/>
    <property type="match status" value="1"/>
</dbReference>
<sequence>MEKLLVRVLLVLTLFLGLDCGYCDNGKGMGIFRSEKMRELDSSGALSNGGGGGAVELSALNTRIPNIRRFLQLGRAYEGGQRNDVERQVKVLASPAPAPAFMGKQHRKGHNKENILIPPSPAPISSLIHSPSTPPFLPTSRPLGFPSSAKPSAQISFPPSFNLNPPPIAASNVKHATIWPIYASVAAGVLLLAILAPFLLCCRASNVVTVSPWATGLSGQLQKAFVTGVPALKRSELETACEDFSNIIGSLSDGVLYKGTLSSGVEIAVIASRIKSAKDWSKQCESQFRKKVTSLSRVNHKNFVNLIGYCEEEEPFTRMMVFEYAPNGTLFEHLHIKETESLDWPTRLRIAMGIAYCLEHMNQLSPPFILKNLDTSTIYLTDDFAAKVSDLDFWNEEQERKATDSDDSLSSDPESVVFKYGIILLEILSGRFPVSDGSGLLVNCALPYLNQESPMKELIDPTLESFNEESVDALCEVIRSCIDSKLKKKPTMGEVASKLREITAMSPDGATPKVSPLWWAELEIISSEMN</sequence>
<dbReference type="FunFam" id="3.30.200.20:FF:000489">
    <property type="entry name" value="Inactive receptor-like serine/threonine-protein kinase"/>
    <property type="match status" value="1"/>
</dbReference>
<dbReference type="InterPro" id="IPR011009">
    <property type="entry name" value="Kinase-like_dom_sf"/>
</dbReference>
<comment type="caution">
    <text evidence="9">The sequence shown here is derived from an EMBL/GenBank/DDBJ whole genome shotgun (WGS) entry which is preliminary data.</text>
</comment>
<evidence type="ECO:0000256" key="4">
    <source>
        <dbReference type="ARBA" id="ARBA00023136"/>
    </source>
</evidence>
<feature type="domain" description="Protein kinase" evidence="8">
    <location>
        <begin position="242"/>
        <end position="503"/>
    </location>
</feature>
<accession>A0A199VY05</accession>
<dbReference type="PANTHER" id="PTHR46084:SF23">
    <property type="entry name" value="OS07G0693000 PROTEIN"/>
    <property type="match status" value="1"/>
</dbReference>
<feature type="signal peptide" evidence="7">
    <location>
        <begin position="1"/>
        <end position="23"/>
    </location>
</feature>
<reference evidence="9 10" key="1">
    <citation type="journal article" date="2016" name="DNA Res.">
        <title>The draft genome of MD-2 pineapple using hybrid error correction of long reads.</title>
        <authorList>
            <person name="Redwan R.M."/>
            <person name="Saidin A."/>
            <person name="Kumar S.V."/>
        </authorList>
    </citation>
    <scope>NUCLEOTIDE SEQUENCE [LARGE SCALE GENOMIC DNA]</scope>
    <source>
        <strain evidence="10">cv. MD2</strain>
        <tissue evidence="9">Leaf</tissue>
    </source>
</reference>
<organism evidence="9 10">
    <name type="scientific">Ananas comosus</name>
    <name type="common">Pineapple</name>
    <name type="synonym">Ananas ananas</name>
    <dbReference type="NCBI Taxonomy" id="4615"/>
    <lineage>
        <taxon>Eukaryota</taxon>
        <taxon>Viridiplantae</taxon>
        <taxon>Streptophyta</taxon>
        <taxon>Embryophyta</taxon>
        <taxon>Tracheophyta</taxon>
        <taxon>Spermatophyta</taxon>
        <taxon>Magnoliopsida</taxon>
        <taxon>Liliopsida</taxon>
        <taxon>Poales</taxon>
        <taxon>Bromeliaceae</taxon>
        <taxon>Bromelioideae</taxon>
        <taxon>Ananas</taxon>
    </lineage>
</organism>
<dbReference type="GO" id="GO:0005524">
    <property type="term" value="F:ATP binding"/>
    <property type="evidence" value="ECO:0007669"/>
    <property type="project" value="InterPro"/>
</dbReference>
<keyword evidence="2 7" id="KW-0732">Signal</keyword>
<dbReference type="SUPFAM" id="SSF56112">
    <property type="entry name" value="Protein kinase-like (PK-like)"/>
    <property type="match status" value="1"/>
</dbReference>
<keyword evidence="1 6" id="KW-0812">Transmembrane</keyword>